<dbReference type="InterPro" id="IPR048125">
    <property type="entry name" value="CBS_CbpB"/>
</dbReference>
<organism evidence="3 4">
    <name type="scientific">Pisciglobus halotolerans</name>
    <dbReference type="NCBI Taxonomy" id="745365"/>
    <lineage>
        <taxon>Bacteria</taxon>
        <taxon>Bacillati</taxon>
        <taxon>Bacillota</taxon>
        <taxon>Bacilli</taxon>
        <taxon>Lactobacillales</taxon>
        <taxon>Carnobacteriaceae</taxon>
    </lineage>
</organism>
<name>A0A1I3CJF3_9LACT</name>
<dbReference type="InterPro" id="IPR000644">
    <property type="entry name" value="CBS_dom"/>
</dbReference>
<dbReference type="EMBL" id="FOQE01000019">
    <property type="protein sequence ID" value="SFH74632.1"/>
    <property type="molecule type" value="Genomic_DNA"/>
</dbReference>
<proteinExistence type="predicted"/>
<keyword evidence="4" id="KW-1185">Reference proteome</keyword>
<evidence type="ECO:0000313" key="4">
    <source>
        <dbReference type="Proteomes" id="UP000198668"/>
    </source>
</evidence>
<evidence type="ECO:0000313" key="3">
    <source>
        <dbReference type="EMBL" id="SFH74632.1"/>
    </source>
</evidence>
<dbReference type="CDD" id="cd04643">
    <property type="entry name" value="CBS_pair_bac"/>
    <property type="match status" value="1"/>
</dbReference>
<dbReference type="InterPro" id="IPR046342">
    <property type="entry name" value="CBS_dom_sf"/>
</dbReference>
<dbReference type="SUPFAM" id="SSF54631">
    <property type="entry name" value="CBS-domain pair"/>
    <property type="match status" value="1"/>
</dbReference>
<dbReference type="Gene3D" id="3.10.580.10">
    <property type="entry name" value="CBS-domain"/>
    <property type="match status" value="1"/>
</dbReference>
<evidence type="ECO:0000259" key="2">
    <source>
        <dbReference type="Pfam" id="PF00571"/>
    </source>
</evidence>
<dbReference type="Proteomes" id="UP000198668">
    <property type="component" value="Unassembled WGS sequence"/>
</dbReference>
<protein>
    <submittedName>
        <fullName evidence="3">Predicted transcriptional regulator with C-terminal CBS domains</fullName>
    </submittedName>
</protein>
<evidence type="ECO:0000256" key="1">
    <source>
        <dbReference type="ARBA" id="ARBA00023122"/>
    </source>
</evidence>
<accession>A0A1I3CJF3</accession>
<feature type="domain" description="CBS" evidence="2">
    <location>
        <begin position="85"/>
        <end position="135"/>
    </location>
</feature>
<keyword evidence="1" id="KW-0129">CBS domain</keyword>
<dbReference type="PANTHER" id="PTHR43080">
    <property type="entry name" value="CBS DOMAIN-CONTAINING PROTEIN CBSX3, MITOCHONDRIAL"/>
    <property type="match status" value="1"/>
</dbReference>
<dbReference type="OrthoDB" id="2375431at2"/>
<dbReference type="InterPro" id="IPR051257">
    <property type="entry name" value="Diverse_CBS-Domain"/>
</dbReference>
<dbReference type="Pfam" id="PF00571">
    <property type="entry name" value="CBS"/>
    <property type="match status" value="1"/>
</dbReference>
<reference evidence="3 4" key="1">
    <citation type="submission" date="2016-10" db="EMBL/GenBank/DDBJ databases">
        <authorList>
            <person name="de Groot N.N."/>
        </authorList>
    </citation>
    <scope>NUCLEOTIDE SEQUENCE [LARGE SCALE GENOMIC DNA]</scope>
    <source>
        <strain evidence="3 4">DSM 27630</strain>
    </source>
</reference>
<dbReference type="AlphaFoldDB" id="A0A1I3CJF3"/>
<dbReference type="RefSeq" id="WP_092092532.1">
    <property type="nucleotide sequence ID" value="NZ_FOQE01000019.1"/>
</dbReference>
<dbReference type="NCBIfam" id="NF041630">
    <property type="entry name" value="CBS_CbpB"/>
    <property type="match status" value="1"/>
</dbReference>
<dbReference type="PANTHER" id="PTHR43080:SF30">
    <property type="entry name" value="CYCLIC DI-AMP RECEPTOR B"/>
    <property type="match status" value="1"/>
</dbReference>
<sequence length="158" mass="17639">MIGNKIKAMLEDNGDFLIPADRVANVQVDNNLDHALLVLTNIGYTIIPVLDHHGNIKGLISMPVIMKAITGLKDIHFDQLSDLSVSEVMKTDFAQVEEDYELEDVLHLLVDNPFVCVTDDSGSFKGIITRKVVLAATNRLAHEFENLYEVHEKAEQLN</sequence>
<gene>
    <name evidence="3" type="ORF">SAMN04489868_1198</name>
</gene>